<dbReference type="AlphaFoldDB" id="A0A2T4MUL9"/>
<evidence type="ECO:0000313" key="2">
    <source>
        <dbReference type="EMBL" id="PTH78247.1"/>
    </source>
</evidence>
<gene>
    <name evidence="2" type="ORF">DAA48_25940</name>
</gene>
<dbReference type="InterPro" id="IPR036165">
    <property type="entry name" value="YefM-like_sf"/>
</dbReference>
<evidence type="ECO:0000313" key="3">
    <source>
        <dbReference type="Proteomes" id="UP000241986"/>
    </source>
</evidence>
<evidence type="ECO:0000256" key="1">
    <source>
        <dbReference type="ARBA" id="ARBA00009981"/>
    </source>
</evidence>
<accession>A0A2T4MUL9</accession>
<dbReference type="Proteomes" id="UP000241986">
    <property type="component" value="Unassembled WGS sequence"/>
</dbReference>
<reference evidence="2 3" key="1">
    <citation type="submission" date="2018-03" db="EMBL/GenBank/DDBJ databases">
        <title>Aeromonas veronii whole genome sequencing and analysis.</title>
        <authorList>
            <person name="Xie H."/>
            <person name="Liu T."/>
            <person name="Wang K."/>
        </authorList>
    </citation>
    <scope>NUCLEOTIDE SEQUENCE [LARGE SCALE GENOMIC DNA]</scope>
    <source>
        <strain evidence="2 3">XH.VA.1</strain>
    </source>
</reference>
<comment type="similarity">
    <text evidence="1">Belongs to the phD/YefM antitoxin family.</text>
</comment>
<organism evidence="2 3">
    <name type="scientific">Aeromonas veronii</name>
    <dbReference type="NCBI Taxonomy" id="654"/>
    <lineage>
        <taxon>Bacteria</taxon>
        <taxon>Pseudomonadati</taxon>
        <taxon>Pseudomonadota</taxon>
        <taxon>Gammaproteobacteria</taxon>
        <taxon>Aeromonadales</taxon>
        <taxon>Aeromonadaceae</taxon>
        <taxon>Aeromonas</taxon>
    </lineage>
</organism>
<evidence type="ECO:0008006" key="4">
    <source>
        <dbReference type="Google" id="ProtNLM"/>
    </source>
</evidence>
<protein>
    <recommendedName>
        <fullName evidence="4">Prevent-host-death protein</fullName>
    </recommendedName>
</protein>
<dbReference type="SUPFAM" id="SSF143120">
    <property type="entry name" value="YefM-like"/>
    <property type="match status" value="1"/>
</dbReference>
<name>A0A2T4MUL9_AERVE</name>
<dbReference type="EMBL" id="PZKL01000060">
    <property type="protein sequence ID" value="PTH78247.1"/>
    <property type="molecule type" value="Genomic_DNA"/>
</dbReference>
<sequence>MGNTISLDLAKANINNPSFFEGGVTVEKDGEPALFIMTAKEQNALFNELHELKEKDALMKLVALSRQDIAEGRTYSLEETLERLKSQRS</sequence>
<dbReference type="RefSeq" id="WP_107685254.1">
    <property type="nucleotide sequence ID" value="NZ_PZKL01000060.1"/>
</dbReference>
<proteinExistence type="inferred from homology"/>
<comment type="caution">
    <text evidence="2">The sequence shown here is derived from an EMBL/GenBank/DDBJ whole genome shotgun (WGS) entry which is preliminary data.</text>
</comment>